<evidence type="ECO:0000256" key="5">
    <source>
        <dbReference type="ARBA" id="ARBA00013889"/>
    </source>
</evidence>
<evidence type="ECO:0000256" key="16">
    <source>
        <dbReference type="ARBA" id="ARBA00023212"/>
    </source>
</evidence>
<dbReference type="Pfam" id="PF12763">
    <property type="entry name" value="EH"/>
    <property type="match status" value="1"/>
</dbReference>
<dbReference type="OrthoDB" id="1716625at2759"/>
<keyword evidence="11" id="KW-0967">Endosome</keyword>
<evidence type="ECO:0000256" key="7">
    <source>
        <dbReference type="ARBA" id="ARBA00022475"/>
    </source>
</evidence>
<dbReference type="AlphaFoldDB" id="A0A1B7TBS2"/>
<evidence type="ECO:0000256" key="1">
    <source>
        <dbReference type="ARBA" id="ARBA00004125"/>
    </source>
</evidence>
<dbReference type="InterPro" id="IPR011992">
    <property type="entry name" value="EF-hand-dom_pair"/>
</dbReference>
<name>A0A1B7TBS2_9ASCO</name>
<evidence type="ECO:0000259" key="19">
    <source>
        <dbReference type="PROSITE" id="PS50031"/>
    </source>
</evidence>
<evidence type="ECO:0000256" key="18">
    <source>
        <dbReference type="SAM" id="Coils"/>
    </source>
</evidence>
<keyword evidence="8" id="KW-0963">Cytoplasm</keyword>
<keyword evidence="9" id="KW-0254">Endocytosis</keyword>
<evidence type="ECO:0000256" key="12">
    <source>
        <dbReference type="ARBA" id="ARBA00022837"/>
    </source>
</evidence>
<dbReference type="GO" id="GO:0016197">
    <property type="term" value="P:endosomal transport"/>
    <property type="evidence" value="ECO:0007669"/>
    <property type="project" value="TreeGrafter"/>
</dbReference>
<keyword evidence="13 18" id="KW-0175">Coiled coil</keyword>
<dbReference type="PROSITE" id="PS50222">
    <property type="entry name" value="EF_HAND_2"/>
    <property type="match status" value="1"/>
</dbReference>
<dbReference type="Gene3D" id="1.10.238.10">
    <property type="entry name" value="EF-hand"/>
    <property type="match status" value="2"/>
</dbReference>
<evidence type="ECO:0000256" key="15">
    <source>
        <dbReference type="ARBA" id="ARBA00023203"/>
    </source>
</evidence>
<comment type="caution">
    <text evidence="21">The sequence shown here is derived from an EMBL/GenBank/DDBJ whole genome shotgun (WGS) entry which is preliminary data.</text>
</comment>
<reference evidence="22" key="1">
    <citation type="journal article" date="2016" name="Proc. Natl. Acad. Sci. U.S.A.">
        <title>Comparative genomics of biotechnologically important yeasts.</title>
        <authorList>
            <person name="Riley R."/>
            <person name="Haridas S."/>
            <person name="Wolfe K.H."/>
            <person name="Lopes M.R."/>
            <person name="Hittinger C.T."/>
            <person name="Goeker M."/>
            <person name="Salamov A.A."/>
            <person name="Wisecaver J.H."/>
            <person name="Long T.M."/>
            <person name="Calvey C.H."/>
            <person name="Aerts A.L."/>
            <person name="Barry K.W."/>
            <person name="Choi C."/>
            <person name="Clum A."/>
            <person name="Coughlan A.Y."/>
            <person name="Deshpande S."/>
            <person name="Douglass A.P."/>
            <person name="Hanson S.J."/>
            <person name="Klenk H.-P."/>
            <person name="LaButti K.M."/>
            <person name="Lapidus A."/>
            <person name="Lindquist E.A."/>
            <person name="Lipzen A.M."/>
            <person name="Meier-Kolthoff J.P."/>
            <person name="Ohm R.A."/>
            <person name="Otillar R.P."/>
            <person name="Pangilinan J.L."/>
            <person name="Peng Y."/>
            <person name="Rokas A."/>
            <person name="Rosa C.A."/>
            <person name="Scheuner C."/>
            <person name="Sibirny A.A."/>
            <person name="Slot J.C."/>
            <person name="Stielow J.B."/>
            <person name="Sun H."/>
            <person name="Kurtzman C.P."/>
            <person name="Blackwell M."/>
            <person name="Grigoriev I.V."/>
            <person name="Jeffries T.W."/>
        </authorList>
    </citation>
    <scope>NUCLEOTIDE SEQUENCE [LARGE SCALE GENOMIC DNA]</scope>
    <source>
        <strain evidence="22">NRRL Y-1626</strain>
    </source>
</reference>
<comment type="subcellular location">
    <subcellularLocation>
        <location evidence="3">Cell membrane</location>
        <topology evidence="3">Peripheral membrane protein</topology>
        <orientation evidence="3">Cytoplasmic side</orientation>
    </subcellularLocation>
    <subcellularLocation>
        <location evidence="2">Cytoplasm</location>
        <location evidence="2">Cytoskeleton</location>
        <location evidence="2">Actin patch</location>
    </subcellularLocation>
    <subcellularLocation>
        <location evidence="1">Endosome membrane</location>
        <topology evidence="1">Peripheral membrane protein</topology>
        <orientation evidence="1">Cytoplasmic side</orientation>
    </subcellularLocation>
</comment>
<keyword evidence="22" id="KW-1185">Reference proteome</keyword>
<dbReference type="SMART" id="SM00027">
    <property type="entry name" value="EH"/>
    <property type="match status" value="2"/>
</dbReference>
<gene>
    <name evidence="21" type="ORF">HANVADRAFT_40823</name>
</gene>
<evidence type="ECO:0000256" key="10">
    <source>
        <dbReference type="ARBA" id="ARBA00022737"/>
    </source>
</evidence>
<dbReference type="GO" id="GO:0003779">
    <property type="term" value="F:actin binding"/>
    <property type="evidence" value="ECO:0007669"/>
    <property type="project" value="UniProtKB-KW"/>
</dbReference>
<evidence type="ECO:0000259" key="20">
    <source>
        <dbReference type="PROSITE" id="PS50222"/>
    </source>
</evidence>
<keyword evidence="10" id="KW-0677">Repeat</keyword>
<comment type="similarity">
    <text evidence="4">Belongs to the END3 family.</text>
</comment>
<evidence type="ECO:0000256" key="4">
    <source>
        <dbReference type="ARBA" id="ARBA00009909"/>
    </source>
</evidence>
<evidence type="ECO:0000256" key="6">
    <source>
        <dbReference type="ARBA" id="ARBA00017312"/>
    </source>
</evidence>
<evidence type="ECO:0000256" key="2">
    <source>
        <dbReference type="ARBA" id="ARBA00004134"/>
    </source>
</evidence>
<dbReference type="PROSITE" id="PS50031">
    <property type="entry name" value="EH"/>
    <property type="match status" value="2"/>
</dbReference>
<evidence type="ECO:0000256" key="17">
    <source>
        <dbReference type="ARBA" id="ARBA00029684"/>
    </source>
</evidence>
<dbReference type="Proteomes" id="UP000092321">
    <property type="component" value="Unassembled WGS sequence"/>
</dbReference>
<organism evidence="21 22">
    <name type="scientific">Hanseniaspora valbyensis NRRL Y-1626</name>
    <dbReference type="NCBI Taxonomy" id="766949"/>
    <lineage>
        <taxon>Eukaryota</taxon>
        <taxon>Fungi</taxon>
        <taxon>Dikarya</taxon>
        <taxon>Ascomycota</taxon>
        <taxon>Saccharomycotina</taxon>
        <taxon>Saccharomycetes</taxon>
        <taxon>Saccharomycodales</taxon>
        <taxon>Saccharomycodaceae</taxon>
        <taxon>Hanseniaspora</taxon>
    </lineage>
</organism>
<accession>A0A1B7TBS2</accession>
<dbReference type="GO" id="GO:0005509">
    <property type="term" value="F:calcium ion binding"/>
    <property type="evidence" value="ECO:0007669"/>
    <property type="project" value="InterPro"/>
</dbReference>
<dbReference type="GO" id="GO:0006897">
    <property type="term" value="P:endocytosis"/>
    <property type="evidence" value="ECO:0007669"/>
    <property type="project" value="UniProtKB-KW"/>
</dbReference>
<dbReference type="GO" id="GO:0007015">
    <property type="term" value="P:actin filament organization"/>
    <property type="evidence" value="ECO:0007669"/>
    <property type="project" value="InterPro"/>
</dbReference>
<evidence type="ECO:0000313" key="21">
    <source>
        <dbReference type="EMBL" id="OBA26182.1"/>
    </source>
</evidence>
<dbReference type="GO" id="GO:0030479">
    <property type="term" value="C:actin cortical patch"/>
    <property type="evidence" value="ECO:0007669"/>
    <property type="project" value="UniProtKB-SubCell"/>
</dbReference>
<keyword evidence="12" id="KW-0106">Calcium</keyword>
<dbReference type="Pfam" id="PF12761">
    <property type="entry name" value="End3"/>
    <property type="match status" value="1"/>
</dbReference>
<keyword evidence="14" id="KW-0472">Membrane</keyword>
<dbReference type="GO" id="GO:0005886">
    <property type="term" value="C:plasma membrane"/>
    <property type="evidence" value="ECO:0007669"/>
    <property type="project" value="UniProtKB-SubCell"/>
</dbReference>
<feature type="domain" description="EH" evidence="19">
    <location>
        <begin position="144"/>
        <end position="241"/>
    </location>
</feature>
<sequence length="379" mass="44221">MSKLEQFEIKKYWQIFSGILKQNNTPKETKVSYDLVKPILFNSKLDSSILNKIWDLSDIDEDDSLDFEEFVICMRLLFDMVNKSIDRIPDQLPEWLIPGSKVDLLKKKLKEQKKENTSQPEEYLERENISPFNPPVEWYMSPTEKSLYEAVYSTSKLNLDKTITFKSIYEALKSKILITNLNNITELDVSKVWHLLNPSNLPQINKDPALYLIHVIKQINDKNCELPTSIPRSLAQTFQQNEIDSDLSSSNNNVHRTKIYSTPVTKSKNMTEGTDFSSIEGKDWEKIRLKQELEQLDKEYEKVSNETEKFLKPSHLNIVREQFQQLLNYKQNLLINGKTTSADLSAFKDDLEIVEEQVTNLEGYLQQRTQVLKEIQSQL</sequence>
<keyword evidence="16" id="KW-0206">Cytoskeleton</keyword>
<dbReference type="InterPro" id="IPR025604">
    <property type="entry name" value="End3"/>
</dbReference>
<feature type="coiled-coil region" evidence="18">
    <location>
        <begin position="279"/>
        <end position="309"/>
    </location>
</feature>
<evidence type="ECO:0000256" key="9">
    <source>
        <dbReference type="ARBA" id="ARBA00022583"/>
    </source>
</evidence>
<dbReference type="EMBL" id="LXPE01000022">
    <property type="protein sequence ID" value="OBA26182.1"/>
    <property type="molecule type" value="Genomic_DNA"/>
</dbReference>
<feature type="domain" description="EF-hand" evidence="20">
    <location>
        <begin position="45"/>
        <end position="80"/>
    </location>
</feature>
<dbReference type="PROSITE" id="PS00018">
    <property type="entry name" value="EF_HAND_1"/>
    <property type="match status" value="1"/>
</dbReference>
<evidence type="ECO:0000256" key="11">
    <source>
        <dbReference type="ARBA" id="ARBA00022753"/>
    </source>
</evidence>
<evidence type="ECO:0000313" key="22">
    <source>
        <dbReference type="Proteomes" id="UP000092321"/>
    </source>
</evidence>
<dbReference type="InterPro" id="IPR018247">
    <property type="entry name" value="EF_Hand_1_Ca_BS"/>
</dbReference>
<keyword evidence="15" id="KW-0009">Actin-binding</keyword>
<dbReference type="PANTHER" id="PTHR11216">
    <property type="entry name" value="EH DOMAIN"/>
    <property type="match status" value="1"/>
</dbReference>
<keyword evidence="7" id="KW-1003">Cell membrane</keyword>
<feature type="domain" description="EH" evidence="19">
    <location>
        <begin position="8"/>
        <end position="103"/>
    </location>
</feature>
<dbReference type="GO" id="GO:0010008">
    <property type="term" value="C:endosome membrane"/>
    <property type="evidence" value="ECO:0007669"/>
    <property type="project" value="UniProtKB-SubCell"/>
</dbReference>
<dbReference type="CDD" id="cd00052">
    <property type="entry name" value="EH"/>
    <property type="match status" value="1"/>
</dbReference>
<evidence type="ECO:0000256" key="13">
    <source>
        <dbReference type="ARBA" id="ARBA00023054"/>
    </source>
</evidence>
<dbReference type="InterPro" id="IPR000261">
    <property type="entry name" value="EH_dom"/>
</dbReference>
<evidence type="ECO:0000256" key="8">
    <source>
        <dbReference type="ARBA" id="ARBA00022490"/>
    </source>
</evidence>
<evidence type="ECO:0000256" key="3">
    <source>
        <dbReference type="ARBA" id="ARBA00004413"/>
    </source>
</evidence>
<dbReference type="SUPFAM" id="SSF47473">
    <property type="entry name" value="EF-hand"/>
    <property type="match status" value="2"/>
</dbReference>
<dbReference type="InterPro" id="IPR002048">
    <property type="entry name" value="EF_hand_dom"/>
</dbReference>
<evidence type="ECO:0000256" key="14">
    <source>
        <dbReference type="ARBA" id="ARBA00023136"/>
    </source>
</evidence>
<proteinExistence type="inferred from homology"/>
<protein>
    <recommendedName>
        <fullName evidence="6">Actin cytoskeleton-regulatory complex protein END3</fullName>
    </recommendedName>
    <alternativeName>
        <fullName evidence="5">Actin cytoskeleton-regulatory complex protein end3</fullName>
    </alternativeName>
    <alternativeName>
        <fullName evidence="17">Endocytosis protein 3</fullName>
    </alternativeName>
</protein>